<organism evidence="1 2">
    <name type="scientific">Dentiscutata erythropus</name>
    <dbReference type="NCBI Taxonomy" id="1348616"/>
    <lineage>
        <taxon>Eukaryota</taxon>
        <taxon>Fungi</taxon>
        <taxon>Fungi incertae sedis</taxon>
        <taxon>Mucoromycota</taxon>
        <taxon>Glomeromycotina</taxon>
        <taxon>Glomeromycetes</taxon>
        <taxon>Diversisporales</taxon>
        <taxon>Gigasporaceae</taxon>
        <taxon>Dentiscutata</taxon>
    </lineage>
</organism>
<sequence>LYEECNNEWNLVKKLPKDEIEDKILRYLNIQVQLQECIIYVPSRQFQLSQSSSSPIPEL</sequence>
<gene>
    <name evidence="1" type="ORF">DERYTH_LOCUS17504</name>
</gene>
<evidence type="ECO:0000313" key="1">
    <source>
        <dbReference type="EMBL" id="CAG8757672.1"/>
    </source>
</evidence>
<evidence type="ECO:0000313" key="2">
    <source>
        <dbReference type="Proteomes" id="UP000789405"/>
    </source>
</evidence>
<comment type="caution">
    <text evidence="1">The sequence shown here is derived from an EMBL/GenBank/DDBJ whole genome shotgun (WGS) entry which is preliminary data.</text>
</comment>
<accession>A0A9N9NT18</accession>
<name>A0A9N9NT18_9GLOM</name>
<reference evidence="1" key="1">
    <citation type="submission" date="2021-06" db="EMBL/GenBank/DDBJ databases">
        <authorList>
            <person name="Kallberg Y."/>
            <person name="Tangrot J."/>
            <person name="Rosling A."/>
        </authorList>
    </citation>
    <scope>NUCLEOTIDE SEQUENCE</scope>
    <source>
        <strain evidence="1">MA453B</strain>
    </source>
</reference>
<keyword evidence="2" id="KW-1185">Reference proteome</keyword>
<proteinExistence type="predicted"/>
<dbReference type="AlphaFoldDB" id="A0A9N9NT18"/>
<dbReference type="OrthoDB" id="2476272at2759"/>
<protein>
    <submittedName>
        <fullName evidence="1">18597_t:CDS:1</fullName>
    </submittedName>
</protein>
<dbReference type="Proteomes" id="UP000789405">
    <property type="component" value="Unassembled WGS sequence"/>
</dbReference>
<feature type="non-terminal residue" evidence="1">
    <location>
        <position position="1"/>
    </location>
</feature>
<dbReference type="EMBL" id="CAJVPY010016567">
    <property type="protein sequence ID" value="CAG8757672.1"/>
    <property type="molecule type" value="Genomic_DNA"/>
</dbReference>